<dbReference type="Pfam" id="PF00907">
    <property type="entry name" value="T-box"/>
    <property type="match status" value="1"/>
</dbReference>
<dbReference type="SUPFAM" id="SSF49417">
    <property type="entry name" value="p53-like transcription factors"/>
    <property type="match status" value="1"/>
</dbReference>
<evidence type="ECO:0000256" key="2">
    <source>
        <dbReference type="ARBA" id="ARBA00023125"/>
    </source>
</evidence>
<dbReference type="GO" id="GO:0005634">
    <property type="term" value="C:nucleus"/>
    <property type="evidence" value="ECO:0007669"/>
    <property type="project" value="InterPro"/>
</dbReference>
<comment type="caution">
    <text evidence="7">The sequence shown here is derived from an EMBL/GenBank/DDBJ whole genome shotgun (WGS) entry which is preliminary data.</text>
</comment>
<accession>A0A9P8BWC0</accession>
<evidence type="ECO:0000256" key="1">
    <source>
        <dbReference type="ARBA" id="ARBA00023015"/>
    </source>
</evidence>
<organism evidence="7 8">
    <name type="scientific">Linnemannia hyalina</name>
    <dbReference type="NCBI Taxonomy" id="64524"/>
    <lineage>
        <taxon>Eukaryota</taxon>
        <taxon>Fungi</taxon>
        <taxon>Fungi incertae sedis</taxon>
        <taxon>Mucoromycota</taxon>
        <taxon>Mortierellomycotina</taxon>
        <taxon>Mortierellomycetes</taxon>
        <taxon>Mortierellales</taxon>
        <taxon>Mortierellaceae</taxon>
        <taxon>Linnemannia</taxon>
    </lineage>
</organism>
<dbReference type="PROSITE" id="PS50252">
    <property type="entry name" value="TBOX_3"/>
    <property type="match status" value="1"/>
</dbReference>
<feature type="domain" description="T-box" evidence="6">
    <location>
        <begin position="106"/>
        <end position="344"/>
    </location>
</feature>
<dbReference type="InterPro" id="IPR036960">
    <property type="entry name" value="T-box_sf"/>
</dbReference>
<keyword evidence="3" id="KW-0804">Transcription</keyword>
<dbReference type="InterPro" id="IPR008967">
    <property type="entry name" value="p53-like_TF_DNA-bd_sf"/>
</dbReference>
<protein>
    <recommendedName>
        <fullName evidence="6">T-box domain-containing protein</fullName>
    </recommendedName>
</protein>
<feature type="compositionally biased region" description="Basic and acidic residues" evidence="5">
    <location>
        <begin position="576"/>
        <end position="586"/>
    </location>
</feature>
<feature type="region of interest" description="Disordered" evidence="5">
    <location>
        <begin position="247"/>
        <end position="275"/>
    </location>
</feature>
<feature type="region of interest" description="Disordered" evidence="5">
    <location>
        <begin position="359"/>
        <end position="392"/>
    </location>
</feature>
<feature type="region of interest" description="Disordered" evidence="5">
    <location>
        <begin position="575"/>
        <end position="631"/>
    </location>
</feature>
<feature type="compositionally biased region" description="Polar residues" evidence="5">
    <location>
        <begin position="363"/>
        <end position="372"/>
    </location>
</feature>
<dbReference type="GO" id="GO:0045893">
    <property type="term" value="P:positive regulation of DNA-templated transcription"/>
    <property type="evidence" value="ECO:0007669"/>
    <property type="project" value="InterPro"/>
</dbReference>
<dbReference type="GO" id="GO:0000785">
    <property type="term" value="C:chromatin"/>
    <property type="evidence" value="ECO:0007669"/>
    <property type="project" value="TreeGrafter"/>
</dbReference>
<evidence type="ECO:0000259" key="6">
    <source>
        <dbReference type="PROSITE" id="PS50252"/>
    </source>
</evidence>
<feature type="region of interest" description="Disordered" evidence="5">
    <location>
        <begin position="1"/>
        <end position="75"/>
    </location>
</feature>
<dbReference type="EMBL" id="JAHRHY010000007">
    <property type="protein sequence ID" value="KAG9067797.1"/>
    <property type="molecule type" value="Genomic_DNA"/>
</dbReference>
<dbReference type="GO" id="GO:0000978">
    <property type="term" value="F:RNA polymerase II cis-regulatory region sequence-specific DNA binding"/>
    <property type="evidence" value="ECO:0007669"/>
    <property type="project" value="InterPro"/>
</dbReference>
<keyword evidence="1" id="KW-0805">Transcription regulation</keyword>
<dbReference type="Gene3D" id="2.60.40.820">
    <property type="entry name" value="Transcription factor, T-box"/>
    <property type="match status" value="1"/>
</dbReference>
<reference evidence="7" key="1">
    <citation type="submission" date="2021-06" db="EMBL/GenBank/DDBJ databases">
        <title>Genome Sequence of Mortierella hyaline Strain SCG-10, a Cold-Adapted, Nitrate-Reducing Fungus Isolated from Soil in Minnesota, USA.</title>
        <authorList>
            <person name="Aldossari N."/>
        </authorList>
    </citation>
    <scope>NUCLEOTIDE SEQUENCE</scope>
    <source>
        <strain evidence="7">SCG-10</strain>
    </source>
</reference>
<evidence type="ECO:0000256" key="4">
    <source>
        <dbReference type="ARBA" id="ARBA00023242"/>
    </source>
</evidence>
<evidence type="ECO:0000313" key="8">
    <source>
        <dbReference type="Proteomes" id="UP000707451"/>
    </source>
</evidence>
<feature type="compositionally biased region" description="Polar residues" evidence="5">
    <location>
        <begin position="541"/>
        <end position="554"/>
    </location>
</feature>
<dbReference type="InterPro" id="IPR001699">
    <property type="entry name" value="TF_T-box"/>
</dbReference>
<dbReference type="Proteomes" id="UP000707451">
    <property type="component" value="Unassembled WGS sequence"/>
</dbReference>
<keyword evidence="2" id="KW-0238">DNA-binding</keyword>
<dbReference type="GO" id="GO:0001708">
    <property type="term" value="P:cell fate specification"/>
    <property type="evidence" value="ECO:0007669"/>
    <property type="project" value="TreeGrafter"/>
</dbReference>
<keyword evidence="8" id="KW-1185">Reference proteome</keyword>
<feature type="compositionally biased region" description="Low complexity" evidence="5">
    <location>
        <begin position="60"/>
        <end position="73"/>
    </location>
</feature>
<feature type="compositionally biased region" description="Polar residues" evidence="5">
    <location>
        <begin position="34"/>
        <end position="48"/>
    </location>
</feature>
<feature type="region of interest" description="Disordered" evidence="5">
    <location>
        <begin position="522"/>
        <end position="554"/>
    </location>
</feature>
<sequence length="680" mass="76168">MLPWYRSMHLGKPAPSQIRPFEQREPTEAEVRSAQFSSQSLQDNSSGRPSKRRRGEQYGPMSPLSSPSRTSPSDCLALSTRRTSAALALLNSSGTRHDGPQPKVLLLDSDLWAQFDEHQNEMIITTSGRCLFPSLRFNVFNLNPDAYYSFCLEFEMLAPNRFRFSNGAWKAVRSPKNIDDFSTAIATAASDHKGETYTHPDQLKLGSHWMANPISFAKAKLANKAKSQPTVAKKALKFNSISTSSSKRKVDSTSATNSNDGPGRSHSQPLGDSYNDTNVFHMESFHKYRPKVVLTELAKDSNEILSTTAYTFDLATYMAVTRYENENVNDLKKSFNPHARAFRETVGKIPARGFHRLQELQKHSSLVNPNSRLSKRARPTSRPKDTGSDCEDVTDLDYDLYEEEEVDINADVSDLEAMGSVDVAMTGILKNDARPTCRLGKDNSALVTISLGKDAKQVAKVSKRTTQQHYAQHRQVSQHGDEIDSLRPHSHFTPKGVFSMGQQFFSAHNTSGSSFAQLAHFHGAKQQQQYRQREPQHQSQWTPSGGSGSQYNSWRGEQQKNAFSQPLFFEKASNTRQDRGHAHLSDANHTPTMTIPLSPHISSVPNWDDQAHYDDDYNGQNGSDGDLYNGSITGTVEAEQQVHLDRILFENECLKAFVRERYGTEAESEMTAFLAIDQQQ</sequence>
<dbReference type="PANTHER" id="PTHR11267:SF204">
    <property type="entry name" value="SPADETAIL"/>
    <property type="match status" value="1"/>
</dbReference>
<dbReference type="GO" id="GO:0000981">
    <property type="term" value="F:DNA-binding transcription factor activity, RNA polymerase II-specific"/>
    <property type="evidence" value="ECO:0007669"/>
    <property type="project" value="TreeGrafter"/>
</dbReference>
<proteinExistence type="predicted"/>
<feature type="compositionally biased region" description="Basic and acidic residues" evidence="5">
    <location>
        <begin position="21"/>
        <end position="31"/>
    </location>
</feature>
<feature type="compositionally biased region" description="Polar residues" evidence="5">
    <location>
        <begin position="587"/>
        <end position="605"/>
    </location>
</feature>
<evidence type="ECO:0000313" key="7">
    <source>
        <dbReference type="EMBL" id="KAG9067797.1"/>
    </source>
</evidence>
<keyword evidence="4" id="KW-0539">Nucleus</keyword>
<evidence type="ECO:0000256" key="5">
    <source>
        <dbReference type="SAM" id="MobiDB-lite"/>
    </source>
</evidence>
<name>A0A9P8BWC0_9FUNG</name>
<dbReference type="PANTHER" id="PTHR11267">
    <property type="entry name" value="T-BOX PROTEIN-RELATED"/>
    <property type="match status" value="1"/>
</dbReference>
<dbReference type="SMART" id="SM00425">
    <property type="entry name" value="TBOX"/>
    <property type="match status" value="1"/>
</dbReference>
<gene>
    <name evidence="7" type="ORF">KI688_011384</name>
</gene>
<dbReference type="AlphaFoldDB" id="A0A9P8BWC0"/>
<feature type="compositionally biased region" description="Polar residues" evidence="5">
    <location>
        <begin position="252"/>
        <end position="275"/>
    </location>
</feature>
<evidence type="ECO:0000256" key="3">
    <source>
        <dbReference type="ARBA" id="ARBA00023163"/>
    </source>
</evidence>
<dbReference type="InterPro" id="IPR046360">
    <property type="entry name" value="T-box_DNA-bd"/>
</dbReference>
<dbReference type="OrthoDB" id="7442607at2759"/>